<dbReference type="AlphaFoldDB" id="E0XRN3"/>
<sequence length="58" mass="6785">MLIQTSVFQRTHLAAVPHPLVLRRTAATCFNLPAPSKEPTIRRMAWRRYRPWRADEGL</sequence>
<dbReference type="EMBL" id="GU474853">
    <property type="protein sequence ID" value="ADI17074.1"/>
    <property type="molecule type" value="Genomic_DNA"/>
</dbReference>
<evidence type="ECO:0000313" key="1">
    <source>
        <dbReference type="EMBL" id="ADI17074.1"/>
    </source>
</evidence>
<organism evidence="1">
    <name type="scientific">uncultured alpha proteobacterium HF0010_30A23</name>
    <dbReference type="NCBI Taxonomy" id="710802"/>
    <lineage>
        <taxon>Bacteria</taxon>
        <taxon>Pseudomonadati</taxon>
        <taxon>Pseudomonadota</taxon>
        <taxon>Alphaproteobacteria</taxon>
        <taxon>environmental samples</taxon>
    </lineage>
</organism>
<name>E0XRN3_9PROT</name>
<accession>E0XRN3</accession>
<proteinExistence type="predicted"/>
<reference evidence="1" key="1">
    <citation type="journal article" date="2011" name="Environ. Microbiol.">
        <title>Time-series analyses of Monterey Bay coastal microbial picoplankton using a 'genome proxy' microarray.</title>
        <authorList>
            <person name="Rich V.I."/>
            <person name="Pham V.D."/>
            <person name="Eppley J."/>
            <person name="Shi Y."/>
            <person name="DeLong E.F."/>
        </authorList>
    </citation>
    <scope>NUCLEOTIDE SEQUENCE</scope>
</reference>
<protein>
    <submittedName>
        <fullName evidence="1">Uncharacterized protein</fullName>
    </submittedName>
</protein>